<comment type="cofactor">
    <cofactor evidence="1">
        <name>FAD</name>
        <dbReference type="ChEBI" id="CHEBI:57692"/>
    </cofactor>
</comment>
<dbReference type="PANTHER" id="PTHR42973">
    <property type="entry name" value="BINDING OXIDOREDUCTASE, PUTATIVE (AFU_ORTHOLOGUE AFUA_1G17690)-RELATED"/>
    <property type="match status" value="1"/>
</dbReference>
<dbReference type="Gene3D" id="3.30.465.10">
    <property type="match status" value="1"/>
</dbReference>
<reference evidence="7" key="1">
    <citation type="submission" date="2022-07" db="EMBL/GenBank/DDBJ databases">
        <title>Fungi with potential for degradation of polypropylene.</title>
        <authorList>
            <person name="Gostincar C."/>
        </authorList>
    </citation>
    <scope>NUCLEOTIDE SEQUENCE</scope>
    <source>
        <strain evidence="7">EXF-13308</strain>
    </source>
</reference>
<dbReference type="Proteomes" id="UP001174694">
    <property type="component" value="Unassembled WGS sequence"/>
</dbReference>
<evidence type="ECO:0000256" key="4">
    <source>
        <dbReference type="ARBA" id="ARBA00022827"/>
    </source>
</evidence>
<name>A0AA38VK27_9PEZI</name>
<dbReference type="InterPro" id="IPR036318">
    <property type="entry name" value="FAD-bd_PCMH-like_sf"/>
</dbReference>
<dbReference type="PROSITE" id="PS51387">
    <property type="entry name" value="FAD_PCMH"/>
    <property type="match status" value="1"/>
</dbReference>
<evidence type="ECO:0000256" key="1">
    <source>
        <dbReference type="ARBA" id="ARBA00001974"/>
    </source>
</evidence>
<evidence type="ECO:0000259" key="6">
    <source>
        <dbReference type="PROSITE" id="PS51387"/>
    </source>
</evidence>
<evidence type="ECO:0000256" key="2">
    <source>
        <dbReference type="ARBA" id="ARBA00005466"/>
    </source>
</evidence>
<dbReference type="EMBL" id="JANBVO010000034">
    <property type="protein sequence ID" value="KAJ9137448.1"/>
    <property type="molecule type" value="Genomic_DNA"/>
</dbReference>
<sequence>MSSPNVAATAITVDSLRNDLKEGTVLLPGDAGYEEGIQRWSTISVKRAGAIVQPTTAEEVSAAVKFVTANQIPFAVCGGGHSTAGMSSSDGGLVIDMRRMSSVSVDLENSTITYGGGCTWADVDKAAWEHGLATPGGTVSHTGVGGLVLGGGFGFLSPRHGLTIDVLLSVEMVLADGAIVTASETENPDLFWAARGAGASFGVATKFTSRAFAQGSVYAGMYVYPLEQLLDVVAACNKWLQIQTGDQCVLFIIGYGPPPDRPRIVAAQVFHNGPAAEGEKLFADLLAVGPLLNTAAEVPYPVANTMANAVFVHGKRWQFGAANVTAPIQADVVKSAADSFFSGVEELSKDPQKEDLRGSVIGFELFPNEKVREVAPDAAAFANRGKYFNAAIVMNWLDPGNDAAVRQLKRELAAQIRSGGFSGDEVGSEGVGQYNNYVENEISSAERAFGANAKRLKGLKRKYDPANRFDKPWKLVPE</sequence>
<dbReference type="Gene3D" id="3.40.462.20">
    <property type="match status" value="1"/>
</dbReference>
<evidence type="ECO:0000256" key="3">
    <source>
        <dbReference type="ARBA" id="ARBA00022630"/>
    </source>
</evidence>
<evidence type="ECO:0000313" key="8">
    <source>
        <dbReference type="Proteomes" id="UP001174694"/>
    </source>
</evidence>
<dbReference type="PANTHER" id="PTHR42973:SF39">
    <property type="entry name" value="FAD-BINDING PCMH-TYPE DOMAIN-CONTAINING PROTEIN"/>
    <property type="match status" value="1"/>
</dbReference>
<dbReference type="GO" id="GO:0071949">
    <property type="term" value="F:FAD binding"/>
    <property type="evidence" value="ECO:0007669"/>
    <property type="project" value="InterPro"/>
</dbReference>
<dbReference type="InterPro" id="IPR016167">
    <property type="entry name" value="FAD-bd_PCMH_sub1"/>
</dbReference>
<keyword evidence="4" id="KW-0274">FAD</keyword>
<keyword evidence="5" id="KW-0560">Oxidoreductase</keyword>
<evidence type="ECO:0000256" key="5">
    <source>
        <dbReference type="ARBA" id="ARBA00023002"/>
    </source>
</evidence>
<dbReference type="GO" id="GO:0016491">
    <property type="term" value="F:oxidoreductase activity"/>
    <property type="evidence" value="ECO:0007669"/>
    <property type="project" value="UniProtKB-KW"/>
</dbReference>
<keyword evidence="8" id="KW-1185">Reference proteome</keyword>
<proteinExistence type="inferred from homology"/>
<dbReference type="InterPro" id="IPR012951">
    <property type="entry name" value="BBE"/>
</dbReference>
<dbReference type="Pfam" id="PF01565">
    <property type="entry name" value="FAD_binding_4"/>
    <property type="match status" value="1"/>
</dbReference>
<dbReference type="InterPro" id="IPR016166">
    <property type="entry name" value="FAD-bd_PCMH"/>
</dbReference>
<comment type="similarity">
    <text evidence="2">Belongs to the oxygen-dependent FAD-linked oxidoreductase family.</text>
</comment>
<dbReference type="AlphaFoldDB" id="A0AA38VK27"/>
<dbReference type="SUPFAM" id="SSF56176">
    <property type="entry name" value="FAD-binding/transporter-associated domain-like"/>
    <property type="match status" value="1"/>
</dbReference>
<dbReference type="InterPro" id="IPR016169">
    <property type="entry name" value="FAD-bd_PCMH_sub2"/>
</dbReference>
<dbReference type="InterPro" id="IPR006094">
    <property type="entry name" value="Oxid_FAD_bind_N"/>
</dbReference>
<accession>A0AA38VK27</accession>
<dbReference type="Gene3D" id="3.30.43.10">
    <property type="entry name" value="Uridine Diphospho-n-acetylenolpyruvylglucosamine Reductase, domain 2"/>
    <property type="match status" value="1"/>
</dbReference>
<feature type="domain" description="FAD-binding PCMH-type" evidence="6">
    <location>
        <begin position="43"/>
        <end position="214"/>
    </location>
</feature>
<comment type="caution">
    <text evidence="7">The sequence shown here is derived from an EMBL/GenBank/DDBJ whole genome shotgun (WGS) entry which is preliminary data.</text>
</comment>
<dbReference type="Pfam" id="PF08031">
    <property type="entry name" value="BBE"/>
    <property type="match status" value="1"/>
</dbReference>
<gene>
    <name evidence="7" type="ORF">NKR23_g9164</name>
</gene>
<protein>
    <submittedName>
        <fullName evidence="7">6-hydroxy-D-nicotine oxidase</fullName>
    </submittedName>
</protein>
<dbReference type="InterPro" id="IPR050416">
    <property type="entry name" value="FAD-linked_Oxidoreductase"/>
</dbReference>
<keyword evidence="3" id="KW-0285">Flavoprotein</keyword>
<evidence type="ECO:0000313" key="7">
    <source>
        <dbReference type="EMBL" id="KAJ9137448.1"/>
    </source>
</evidence>
<organism evidence="7 8">
    <name type="scientific">Pleurostoma richardsiae</name>
    <dbReference type="NCBI Taxonomy" id="41990"/>
    <lineage>
        <taxon>Eukaryota</taxon>
        <taxon>Fungi</taxon>
        <taxon>Dikarya</taxon>
        <taxon>Ascomycota</taxon>
        <taxon>Pezizomycotina</taxon>
        <taxon>Sordariomycetes</taxon>
        <taxon>Sordariomycetidae</taxon>
        <taxon>Calosphaeriales</taxon>
        <taxon>Pleurostomataceae</taxon>
        <taxon>Pleurostoma</taxon>
    </lineage>
</organism>